<protein>
    <recommendedName>
        <fullName evidence="5">WW domain-containing protein</fullName>
    </recommendedName>
</protein>
<keyword evidence="7" id="KW-1185">Reference proteome</keyword>
<dbReference type="PROSITE" id="PS50020">
    <property type="entry name" value="WW_DOMAIN_2"/>
    <property type="match status" value="2"/>
</dbReference>
<dbReference type="InterPro" id="IPR002110">
    <property type="entry name" value="Ankyrin_rpt"/>
</dbReference>
<feature type="domain" description="WW" evidence="5">
    <location>
        <begin position="135"/>
        <end position="169"/>
    </location>
</feature>
<dbReference type="InterPro" id="IPR001202">
    <property type="entry name" value="WW_dom"/>
</dbReference>
<proteinExistence type="predicted"/>
<feature type="domain" description="WW" evidence="5">
    <location>
        <begin position="41"/>
        <end position="69"/>
    </location>
</feature>
<feature type="compositionally biased region" description="Polar residues" evidence="4">
    <location>
        <begin position="1064"/>
        <end position="1075"/>
    </location>
</feature>
<feature type="compositionally biased region" description="Basic and acidic residues" evidence="4">
    <location>
        <begin position="1047"/>
        <end position="1063"/>
    </location>
</feature>
<dbReference type="PROSITE" id="PS50096">
    <property type="entry name" value="IQ"/>
    <property type="match status" value="1"/>
</dbReference>
<feature type="repeat" description="ANK" evidence="3">
    <location>
        <begin position="626"/>
        <end position="647"/>
    </location>
</feature>
<reference evidence="6" key="1">
    <citation type="submission" date="2019-03" db="EMBL/GenBank/DDBJ databases">
        <title>Long read genome sequence of the mycoparasitic Pythium oligandrum ATCC 38472 isolated from sugarbeet rhizosphere.</title>
        <authorList>
            <person name="Gaulin E."/>
        </authorList>
    </citation>
    <scope>NUCLEOTIDE SEQUENCE</scope>
    <source>
        <strain evidence="6">ATCC 38472_TT</strain>
    </source>
</reference>
<feature type="compositionally biased region" description="Polar residues" evidence="4">
    <location>
        <begin position="1207"/>
        <end position="1229"/>
    </location>
</feature>
<dbReference type="SUPFAM" id="SSF51045">
    <property type="entry name" value="WW domain"/>
    <property type="match status" value="2"/>
</dbReference>
<dbReference type="PROSITE" id="PS01159">
    <property type="entry name" value="WW_DOMAIN_1"/>
    <property type="match status" value="1"/>
</dbReference>
<feature type="region of interest" description="Disordered" evidence="4">
    <location>
        <begin position="1197"/>
        <end position="1234"/>
    </location>
</feature>
<feature type="region of interest" description="Disordered" evidence="4">
    <location>
        <begin position="861"/>
        <end position="890"/>
    </location>
</feature>
<evidence type="ECO:0000313" key="7">
    <source>
        <dbReference type="Proteomes" id="UP000794436"/>
    </source>
</evidence>
<keyword evidence="1" id="KW-0677">Repeat</keyword>
<dbReference type="SUPFAM" id="SSF48403">
    <property type="entry name" value="Ankyrin repeat"/>
    <property type="match status" value="1"/>
</dbReference>
<dbReference type="Gene3D" id="2.20.70.10">
    <property type="match status" value="2"/>
</dbReference>
<evidence type="ECO:0000256" key="2">
    <source>
        <dbReference type="ARBA" id="ARBA00023043"/>
    </source>
</evidence>
<evidence type="ECO:0000256" key="3">
    <source>
        <dbReference type="PROSITE-ProRule" id="PRU00023"/>
    </source>
</evidence>
<feature type="compositionally biased region" description="Basic residues" evidence="4">
    <location>
        <begin position="1308"/>
        <end position="1327"/>
    </location>
</feature>
<dbReference type="Gene3D" id="1.25.40.20">
    <property type="entry name" value="Ankyrin repeat-containing domain"/>
    <property type="match status" value="1"/>
</dbReference>
<evidence type="ECO:0000313" key="6">
    <source>
        <dbReference type="EMBL" id="TMW65919.1"/>
    </source>
</evidence>
<feature type="region of interest" description="Disordered" evidence="4">
    <location>
        <begin position="96"/>
        <end position="126"/>
    </location>
</feature>
<dbReference type="PANTHER" id="PTHR24198">
    <property type="entry name" value="ANKYRIN REPEAT AND PROTEIN KINASE DOMAIN-CONTAINING PROTEIN"/>
    <property type="match status" value="1"/>
</dbReference>
<dbReference type="PANTHER" id="PTHR24198:SF165">
    <property type="entry name" value="ANKYRIN REPEAT-CONTAINING PROTEIN-RELATED"/>
    <property type="match status" value="1"/>
</dbReference>
<dbReference type="PROSITE" id="PS50297">
    <property type="entry name" value="ANK_REP_REGION"/>
    <property type="match status" value="2"/>
</dbReference>
<dbReference type="EMBL" id="SPLM01000036">
    <property type="protein sequence ID" value="TMW65919.1"/>
    <property type="molecule type" value="Genomic_DNA"/>
</dbReference>
<dbReference type="OrthoDB" id="194358at2759"/>
<accession>A0A8K1CLW0</accession>
<dbReference type="Proteomes" id="UP000794436">
    <property type="component" value="Unassembled WGS sequence"/>
</dbReference>
<feature type="region of interest" description="Disordered" evidence="4">
    <location>
        <begin position="1044"/>
        <end position="1095"/>
    </location>
</feature>
<gene>
    <name evidence="6" type="ORF">Poli38472_003684</name>
</gene>
<feature type="compositionally biased region" description="Basic and acidic residues" evidence="4">
    <location>
        <begin position="111"/>
        <end position="121"/>
    </location>
</feature>
<feature type="repeat" description="ANK" evidence="3">
    <location>
        <begin position="558"/>
        <end position="590"/>
    </location>
</feature>
<dbReference type="InterPro" id="IPR036770">
    <property type="entry name" value="Ankyrin_rpt-contain_sf"/>
</dbReference>
<dbReference type="Pfam" id="PF00397">
    <property type="entry name" value="WW"/>
    <property type="match status" value="2"/>
</dbReference>
<dbReference type="SMART" id="SM00456">
    <property type="entry name" value="WW"/>
    <property type="match status" value="2"/>
</dbReference>
<sequence length="1339" mass="151983">MMAEADEQVPMEDVEDGLVENKEVLEMEVVISSLETSGTAWIEQYDPTAQRVYYYNAETGASQWDRPEDFVEGAQDEKVHNVVRIQSAYRSKKARDRVKELMDSAQSTERSVLDGEGDREVPPQQEEVAGDVVEQALQPVWREHFDPNHQQFYYHNVETGEVTWEKPESALLVETDRLGDSATRIQCAFRKRTASRATEIKRTMVHNLTDATVIDQKMKELMHAVDEIHSEVEARKRSLDAMEQYEHLYKSVESWTLSMTGIRDRVLDHAHHGELVKQLELSAEKIRKAEEFQEAMAQTRSECLSLLRSIFVVDSYFLEVDVARVNRAMATYISWKQSDVCTLTDSKLLKVIQADEINTLVNQTEKILRRATGLTDFTTGATSIMGKSYSSWRSEADSVVAAVARVESCLKHKQHLLEMYHQNSIERAESGMMEVEDERSMMLEATVRREKKAHEDHVKFLQLCRERWTKGLQQRQEDEQQAQRDEKMNNDKLQEDCDRRRRQNEMDRAQRGQLRLSIWEATRAGHAVDIIRTMVFAEMRKARQSGYDFVVRDAKSDNGESLVQIACWCGHGELVSFFLDQGADLLAVDSFYNGFTLLHDAARRGHSQIIRLLIERGLKPDVQDRSGDTPLHWAARMNQYEAVHTIIGAHMHRPDPSFSGPALRALRTKNQRGRTPLELTKSECIKRLLQAFDEGRLPFASKISLLCGPLSSVKVFGHTARPTMTATSALERLDQLIIVYSQRLSSQVLQRLSVADILGEHASYNGVALPTKEELGITAEQEPAYRNLVKFIRLHEPTGQENDVAHKANVVRCLALKLMLQECRLAKLPHIQVACAEKVLTWFEEATASEAIHQVAGSASTPILPPRMSPKKPMSANAALGRSSSQGTIPNKDLDIMAKASITHKLEKYRMPNLRASHIRRVAQLRERGTGIDDEVLAIPDEMNDDDGRPHDDHFDLLAYERQTQRSKVKATFQLYEPETEAEYTMNQMWLERQKDVDVERNKEAEVRSRLHTWSMKKSRDESEYLRKHEATQLAAGLGVVCQEEYESSHPRRRNLDQRRKEWQNIQQSMPSKTQGPEVEEDDKRSPDIPATPVKEASTGVVVVLKKKKPQGAPGTPVGSGDFKFQPFHPSTHIQQNPTAHLGRVSSSSAINRKMYPRGTLLPQPEPLDPEYRHLHAAMQNRKPPLHVTSFLPEKTQASTRLAAAQKSGSAPSSNQQQEPSYRTPSITSKDAERMIPMMVPSDLRAEQMGEVDRIRALFDKHRLSFSPDLFEKALLVPEDRSALECATNLPLAGARLVSNPLLQARAKTGKTTKKKKKAKGGKKKKSKNDSVSPKKKKK</sequence>
<evidence type="ECO:0000259" key="5">
    <source>
        <dbReference type="PROSITE" id="PS50020"/>
    </source>
</evidence>
<comment type="caution">
    <text evidence="6">The sequence shown here is derived from an EMBL/GenBank/DDBJ whole genome shotgun (WGS) entry which is preliminary data.</text>
</comment>
<organism evidence="6 7">
    <name type="scientific">Pythium oligandrum</name>
    <name type="common">Mycoparasitic fungus</name>
    <dbReference type="NCBI Taxonomy" id="41045"/>
    <lineage>
        <taxon>Eukaryota</taxon>
        <taxon>Sar</taxon>
        <taxon>Stramenopiles</taxon>
        <taxon>Oomycota</taxon>
        <taxon>Peronosporomycetes</taxon>
        <taxon>Pythiales</taxon>
        <taxon>Pythiaceae</taxon>
        <taxon>Pythium</taxon>
    </lineage>
</organism>
<feature type="region of interest" description="Disordered" evidence="4">
    <location>
        <begin position="1301"/>
        <end position="1339"/>
    </location>
</feature>
<dbReference type="SMART" id="SM00248">
    <property type="entry name" value="ANK"/>
    <property type="match status" value="3"/>
</dbReference>
<dbReference type="InterPro" id="IPR036020">
    <property type="entry name" value="WW_dom_sf"/>
</dbReference>
<name>A0A8K1CLW0_PYTOL</name>
<dbReference type="CDD" id="cd00201">
    <property type="entry name" value="WW"/>
    <property type="match status" value="2"/>
</dbReference>
<dbReference type="PROSITE" id="PS50088">
    <property type="entry name" value="ANK_REPEAT"/>
    <property type="match status" value="3"/>
</dbReference>
<keyword evidence="2 3" id="KW-0040">ANK repeat</keyword>
<evidence type="ECO:0000256" key="1">
    <source>
        <dbReference type="ARBA" id="ARBA00022737"/>
    </source>
</evidence>
<feature type="region of interest" description="Disordered" evidence="4">
    <location>
        <begin position="474"/>
        <end position="508"/>
    </location>
</feature>
<feature type="repeat" description="ANK" evidence="3">
    <location>
        <begin position="593"/>
        <end position="625"/>
    </location>
</feature>
<evidence type="ECO:0000256" key="4">
    <source>
        <dbReference type="SAM" id="MobiDB-lite"/>
    </source>
</evidence>
<dbReference type="Pfam" id="PF12796">
    <property type="entry name" value="Ank_2"/>
    <property type="match status" value="1"/>
</dbReference>